<name>A0A844Z8B8_9SPHN</name>
<dbReference type="AlphaFoldDB" id="A0A844Z8B8"/>
<proteinExistence type="predicted"/>
<comment type="caution">
    <text evidence="2">The sequence shown here is derived from an EMBL/GenBank/DDBJ whole genome shotgun (WGS) entry which is preliminary data.</text>
</comment>
<evidence type="ECO:0000256" key="1">
    <source>
        <dbReference type="SAM" id="Phobius"/>
    </source>
</evidence>
<evidence type="ECO:0000313" key="3">
    <source>
        <dbReference type="Proteomes" id="UP000460290"/>
    </source>
</evidence>
<protein>
    <submittedName>
        <fullName evidence="2">Uncharacterized protein</fullName>
    </submittedName>
</protein>
<evidence type="ECO:0000313" key="2">
    <source>
        <dbReference type="EMBL" id="MXO83562.1"/>
    </source>
</evidence>
<dbReference type="RefSeq" id="WP_160613905.1">
    <property type="nucleotide sequence ID" value="NZ_JAUFQM010000001.1"/>
</dbReference>
<keyword evidence="1" id="KW-0812">Transmembrane</keyword>
<keyword evidence="3" id="KW-1185">Reference proteome</keyword>
<accession>A0A844Z8B8</accession>
<keyword evidence="1" id="KW-0472">Membrane</keyword>
<feature type="transmembrane region" description="Helical" evidence="1">
    <location>
        <begin position="71"/>
        <end position="89"/>
    </location>
</feature>
<gene>
    <name evidence="2" type="ORF">GRI35_09335</name>
</gene>
<dbReference type="EMBL" id="WTYZ01000001">
    <property type="protein sequence ID" value="MXO83562.1"/>
    <property type="molecule type" value="Genomic_DNA"/>
</dbReference>
<feature type="transmembrane region" description="Helical" evidence="1">
    <location>
        <begin position="98"/>
        <end position="120"/>
    </location>
</feature>
<organism evidence="2 3">
    <name type="scientific">Pontixanthobacter aestiaquae</name>
    <dbReference type="NCBI Taxonomy" id="1509367"/>
    <lineage>
        <taxon>Bacteria</taxon>
        <taxon>Pseudomonadati</taxon>
        <taxon>Pseudomonadota</taxon>
        <taxon>Alphaproteobacteria</taxon>
        <taxon>Sphingomonadales</taxon>
        <taxon>Erythrobacteraceae</taxon>
        <taxon>Pontixanthobacter</taxon>
    </lineage>
</organism>
<feature type="transmembrane region" description="Helical" evidence="1">
    <location>
        <begin position="44"/>
        <end position="65"/>
    </location>
</feature>
<dbReference type="Proteomes" id="UP000460290">
    <property type="component" value="Unassembled WGS sequence"/>
</dbReference>
<keyword evidence="1" id="KW-1133">Transmembrane helix</keyword>
<reference evidence="2 3" key="1">
    <citation type="submission" date="2019-12" db="EMBL/GenBank/DDBJ databases">
        <title>Genomic-based taxomic classification of the family Erythrobacteraceae.</title>
        <authorList>
            <person name="Xu L."/>
        </authorList>
    </citation>
    <scope>NUCLEOTIDE SEQUENCE [LARGE SCALE GENOMIC DNA]</scope>
    <source>
        <strain evidence="2 3">KCTC 42006</strain>
    </source>
</reference>
<sequence>MRDKEDYPDPRTEDIMAGDRRISRPDSSLPDWYISDASYRPIPIAWFAGALILQVIAMPAIYFILLGFNGLFTIAVAGLISVVIGFLTWERGMSEAGLGWRIATVTMLVTVFALVLLATLPRI</sequence>
<dbReference type="OrthoDB" id="7428490at2"/>